<evidence type="ECO:0000313" key="4">
    <source>
        <dbReference type="EMBL" id="KAK5693080.1"/>
    </source>
</evidence>
<dbReference type="SUPFAM" id="SSF50965">
    <property type="entry name" value="Galactose oxidase, central domain"/>
    <property type="match status" value="1"/>
</dbReference>
<name>A0AAN7VMA1_9PEZI</name>
<dbReference type="Gene3D" id="2.60.40.10">
    <property type="entry name" value="Immunoglobulins"/>
    <property type="match status" value="1"/>
</dbReference>
<dbReference type="InterPro" id="IPR015202">
    <property type="entry name" value="GO-like_E_set"/>
</dbReference>
<dbReference type="SUPFAM" id="SSF81296">
    <property type="entry name" value="E set domains"/>
    <property type="match status" value="1"/>
</dbReference>
<organism evidence="4 5">
    <name type="scientific">Elasticomyces elasticus</name>
    <dbReference type="NCBI Taxonomy" id="574655"/>
    <lineage>
        <taxon>Eukaryota</taxon>
        <taxon>Fungi</taxon>
        <taxon>Dikarya</taxon>
        <taxon>Ascomycota</taxon>
        <taxon>Pezizomycotina</taxon>
        <taxon>Dothideomycetes</taxon>
        <taxon>Dothideomycetidae</taxon>
        <taxon>Mycosphaerellales</taxon>
        <taxon>Teratosphaeriaceae</taxon>
        <taxon>Elasticomyces</taxon>
    </lineage>
</organism>
<dbReference type="Pfam" id="PF09118">
    <property type="entry name" value="GO-like_E_set"/>
    <property type="match status" value="1"/>
</dbReference>
<dbReference type="PANTHER" id="PTHR32208:SF21">
    <property type="entry name" value="LOW QUALITY PROTEIN: ALDEHYDE OXIDASE GLOX-LIKE"/>
    <property type="match status" value="1"/>
</dbReference>
<dbReference type="EMBL" id="JAVRQU010000018">
    <property type="protein sequence ID" value="KAK5693080.1"/>
    <property type="molecule type" value="Genomic_DNA"/>
</dbReference>
<evidence type="ECO:0000259" key="3">
    <source>
        <dbReference type="Pfam" id="PF09118"/>
    </source>
</evidence>
<keyword evidence="1" id="KW-0732">Signal</keyword>
<dbReference type="InterPro" id="IPR011043">
    <property type="entry name" value="Gal_Oxase/kelch_b-propeller"/>
</dbReference>
<sequence>MVLLVSIVGYERRSAMAGDPKQVGQWLDPFPIDNVAVHASLLPTGKVLCWGRRTNPMSVISSTMNEHKTVPFLLDTKDQICVYTKDRPTQLDNAGNEVYVNIFCSGHCFQPNGNLFVVGGHLQDGDGAQQACVYNPFKDEWTAKAIPNNGRWYPSALTLPDGKVFTISGSHDNSVMNNVPQIWQEGQNSRQEGWLTVSSPEVQSSLYPRLHLAPDGLVFVAGPQRKSQFLDLNASAPAAAAGSTPSPIGVWLTDMPVKKIPVRDAGERQYGSSAIYDAGKIIWTGGGNAEVRDSSGNIVSQDGGPPTNRTEIIDLNDGNPQWKPAMHMIFSRRQHNATTLPDGTVLVTGGTQLGGFNNLGTGGPVHTAELWNPPDGTSAEGSWTAMADETSDRCYHSVALLLPSGEVLSAGSGEGGGPAVPDPPKCNLTNAQLYRPPYLSKGKQPIISGVPQDWTVKYGQVSSVTVEQGESIARVSWIRLGSVTHGMNMNQALWNQKLEPARSGKFDMQAPDNRNVAPPGHYMVFFLNSQGVPSVAPIAKILPDTTAEERTPGRRASSTAADAVPLTLRSRRVAISNPARNTQIIEEQNKPAVVVGLTPVCPYGLGPCWGGASEGLKSIKDVAVVRPVPDQANSLAFVYLKKDILPDIDVWRKEFAGSANGSYGMRGIEMTIPGVVTMKRVGANEVLTLASTTTRPEVVLTPYLASSTIEWNMDTQAPQLVTALETGAYASLASVIAQQSAGLAVEVTGPLQKQDMNKFSLDVRHFARIDGLNTSSRL</sequence>
<evidence type="ECO:0000256" key="1">
    <source>
        <dbReference type="ARBA" id="ARBA00022729"/>
    </source>
</evidence>
<evidence type="ECO:0000313" key="5">
    <source>
        <dbReference type="Proteomes" id="UP001310594"/>
    </source>
</evidence>
<gene>
    <name evidence="4" type="ORF">LTR97_010556</name>
</gene>
<dbReference type="Proteomes" id="UP001310594">
    <property type="component" value="Unassembled WGS sequence"/>
</dbReference>
<dbReference type="InterPro" id="IPR009880">
    <property type="entry name" value="Glyoxal_oxidase_N"/>
</dbReference>
<evidence type="ECO:0000259" key="2">
    <source>
        <dbReference type="Pfam" id="PF07250"/>
    </source>
</evidence>
<feature type="domain" description="Galactose oxidase-like Early set" evidence="3">
    <location>
        <begin position="445"/>
        <end position="539"/>
    </location>
</feature>
<dbReference type="Pfam" id="PF07250">
    <property type="entry name" value="Glyoxal_oxid_N"/>
    <property type="match status" value="1"/>
</dbReference>
<dbReference type="AlphaFoldDB" id="A0AAN7VMA1"/>
<evidence type="ECO:0008006" key="6">
    <source>
        <dbReference type="Google" id="ProtNLM"/>
    </source>
</evidence>
<dbReference type="InterPro" id="IPR013783">
    <property type="entry name" value="Ig-like_fold"/>
</dbReference>
<dbReference type="InterPro" id="IPR037293">
    <property type="entry name" value="Gal_Oxidase_central_sf"/>
</dbReference>
<dbReference type="PANTHER" id="PTHR32208">
    <property type="entry name" value="SECRETED PROTEIN-RELATED"/>
    <property type="match status" value="1"/>
</dbReference>
<dbReference type="Gene3D" id="2.130.10.80">
    <property type="entry name" value="Galactose oxidase/kelch, beta-propeller"/>
    <property type="match status" value="1"/>
</dbReference>
<accession>A0AAN7VMA1</accession>
<dbReference type="CDD" id="cd02851">
    <property type="entry name" value="E_set_GO_C"/>
    <property type="match status" value="1"/>
</dbReference>
<comment type="caution">
    <text evidence="4">The sequence shown here is derived from an EMBL/GenBank/DDBJ whole genome shotgun (WGS) entry which is preliminary data.</text>
</comment>
<reference evidence="4" key="1">
    <citation type="submission" date="2023-08" db="EMBL/GenBank/DDBJ databases">
        <title>Black Yeasts Isolated from many extreme environments.</title>
        <authorList>
            <person name="Coleine C."/>
            <person name="Stajich J.E."/>
            <person name="Selbmann L."/>
        </authorList>
    </citation>
    <scope>NUCLEOTIDE SEQUENCE</scope>
    <source>
        <strain evidence="4">CCFEE 5810</strain>
    </source>
</reference>
<feature type="domain" description="Glyoxal oxidase N-terminal" evidence="2">
    <location>
        <begin position="97"/>
        <end position="412"/>
    </location>
</feature>
<protein>
    <recommendedName>
        <fullName evidence="6">Galactose oxidase-like Early set domain-containing protein</fullName>
    </recommendedName>
</protein>
<dbReference type="InterPro" id="IPR014756">
    <property type="entry name" value="Ig_E-set"/>
</dbReference>
<proteinExistence type="predicted"/>